<dbReference type="PANTHER" id="PTHR11679">
    <property type="entry name" value="VESICLE PROTEIN SORTING-ASSOCIATED"/>
    <property type="match status" value="1"/>
</dbReference>
<dbReference type="Proteomes" id="UP000053259">
    <property type="component" value="Unassembled WGS sequence"/>
</dbReference>
<dbReference type="GeneID" id="27309729"/>
<evidence type="ECO:0000313" key="3">
    <source>
        <dbReference type="Proteomes" id="UP000053259"/>
    </source>
</evidence>
<evidence type="ECO:0000313" key="2">
    <source>
        <dbReference type="EMBL" id="KIW07838.1"/>
    </source>
</evidence>
<dbReference type="InterPro" id="IPR043154">
    <property type="entry name" value="Sec-1-like_dom1"/>
</dbReference>
<accession>A0A0D2AM41</accession>
<dbReference type="InterPro" id="IPR027482">
    <property type="entry name" value="Sec1-like_dom2"/>
</dbReference>
<comment type="similarity">
    <text evidence="1">Belongs to the STXBP/unc-18/SEC1 family.</text>
</comment>
<dbReference type="GO" id="GO:0016192">
    <property type="term" value="P:vesicle-mediated transport"/>
    <property type="evidence" value="ECO:0007669"/>
    <property type="project" value="InterPro"/>
</dbReference>
<proteinExistence type="inferred from homology"/>
<dbReference type="SUPFAM" id="SSF56815">
    <property type="entry name" value="Sec1/munc18-like (SM) proteins"/>
    <property type="match status" value="1"/>
</dbReference>
<protein>
    <submittedName>
        <fullName evidence="2">Uncharacterized protein</fullName>
    </submittedName>
</protein>
<dbReference type="HOGENOM" id="CLU_016216_2_0_1"/>
<organism evidence="2 3">
    <name type="scientific">Verruconis gallopava</name>
    <dbReference type="NCBI Taxonomy" id="253628"/>
    <lineage>
        <taxon>Eukaryota</taxon>
        <taxon>Fungi</taxon>
        <taxon>Dikarya</taxon>
        <taxon>Ascomycota</taxon>
        <taxon>Pezizomycotina</taxon>
        <taxon>Dothideomycetes</taxon>
        <taxon>Pleosporomycetidae</taxon>
        <taxon>Venturiales</taxon>
        <taxon>Sympoventuriaceae</taxon>
        <taxon>Verruconis</taxon>
    </lineage>
</organism>
<dbReference type="STRING" id="253628.A0A0D2AM41"/>
<dbReference type="Pfam" id="PF00995">
    <property type="entry name" value="Sec1"/>
    <property type="match status" value="1"/>
</dbReference>
<reference evidence="2 3" key="1">
    <citation type="submission" date="2015-01" db="EMBL/GenBank/DDBJ databases">
        <title>The Genome Sequence of Ochroconis gallopava CBS43764.</title>
        <authorList>
            <consortium name="The Broad Institute Genomics Platform"/>
            <person name="Cuomo C."/>
            <person name="de Hoog S."/>
            <person name="Gorbushina A."/>
            <person name="Stielow B."/>
            <person name="Teixiera M."/>
            <person name="Abouelleil A."/>
            <person name="Chapman S.B."/>
            <person name="Priest M."/>
            <person name="Young S.K."/>
            <person name="Wortman J."/>
            <person name="Nusbaum C."/>
            <person name="Birren B."/>
        </authorList>
    </citation>
    <scope>NUCLEOTIDE SEQUENCE [LARGE SCALE GENOMIC DNA]</scope>
    <source>
        <strain evidence="2 3">CBS 43764</strain>
    </source>
</reference>
<keyword evidence="3" id="KW-1185">Reference proteome</keyword>
<dbReference type="EMBL" id="KN847532">
    <property type="protein sequence ID" value="KIW07838.1"/>
    <property type="molecule type" value="Genomic_DNA"/>
</dbReference>
<dbReference type="Gene3D" id="3.40.50.2060">
    <property type="match status" value="1"/>
</dbReference>
<gene>
    <name evidence="2" type="ORF">PV09_01756</name>
</gene>
<dbReference type="RefSeq" id="XP_016217707.1">
    <property type="nucleotide sequence ID" value="XM_016354695.1"/>
</dbReference>
<dbReference type="Gene3D" id="3.40.50.1910">
    <property type="match status" value="1"/>
</dbReference>
<dbReference type="InterPro" id="IPR043127">
    <property type="entry name" value="Sec-1-like_dom3a"/>
</dbReference>
<dbReference type="InterPro" id="IPR036045">
    <property type="entry name" value="Sec1-like_sf"/>
</dbReference>
<dbReference type="InParanoid" id="A0A0D2AM41"/>
<dbReference type="FunCoup" id="A0A0D2AM41">
    <property type="interactions" value="1190"/>
</dbReference>
<dbReference type="Gene3D" id="1.25.40.60">
    <property type="match status" value="1"/>
</dbReference>
<dbReference type="InterPro" id="IPR001619">
    <property type="entry name" value="Sec1-like"/>
</dbReference>
<dbReference type="OrthoDB" id="10251230at2759"/>
<dbReference type="AlphaFoldDB" id="A0A0D2AM41"/>
<name>A0A0D2AM41_9PEZI</name>
<dbReference type="Gene3D" id="3.90.830.10">
    <property type="entry name" value="Syntaxin Binding Protein 1, Chain A, domain 2"/>
    <property type="match status" value="1"/>
</dbReference>
<sequence>MATVQSNVSLRDKQKAALFRMLDLHKPSRSDTSKEEGLLPESLPILAGDEPIWKVLVLDASGMAIVSSTLRVADLRSRGVTLHLSLNSRRAAISDVPAIYFVEPTKANLDIILSDLKAGLYSPIHLDFTSSVPRPLLEEFASEVAAANVAESISSVFDNYVNFVVSEPNLFSLGISNAYSILNSPNTSDEELDATVDRIVSGLFSVCVTMEKVPIIRAPKDGAASLIAPKLDRKLRDHILSTKEQSLFAAGSSSARPVLAIIDRNVDVTSMLCHSWFYQSLVYDCLDVKLNQITVEVTDDNAKPIKKNFDLKSNDTFWAKHAADPFPEAAQKIDEDLAKYKDEAAEVTRKTGASSLEDLSGDNAVDPQHLRAALTLLPELKERKAQLDMHMTILTSLLKAIKDRALDQYYSIEEDIVAKKGFTRQQLLEFLGSEEKRGKDSLDALRLFIFWYLNAENDISRAEMQAFERALVAAGADITCLSYVKQLRQVSRMSMMAAAPAAEREQTSMSSDLFGSISSRLTSGLKDVGLSNVDLSTLTKGLKNLMPSSSDMTVTQIMHGLLAPTEASTAALRRSEDWLYYDPRSAHARGNMPTGRGDKEPRQRGIDASFGMRRQGFSEAILFTVGGGSVEEYTNIQAFAQRNKVAGAGPRYNIVYGSTEILKPQEFVSELQRLGKETS</sequence>
<dbReference type="PIRSF" id="PIRSF005715">
    <property type="entry name" value="VPS45_Sec1"/>
    <property type="match status" value="1"/>
</dbReference>
<evidence type="ECO:0000256" key="1">
    <source>
        <dbReference type="ARBA" id="ARBA00009884"/>
    </source>
</evidence>
<dbReference type="VEuPathDB" id="FungiDB:PV09_01756"/>